<accession>A0A1Y5RDN8</accession>
<sequence>MTSEEFLALSVNAGFVMIVLALVLGFIRLVKGPSLPDRVVALDMMTILIVAFCGLFAISTRDETFLDVALVMALVGFLATVALARFAERRVKRRRREARLQKTLAEVVDAADESTPTPKGDA</sequence>
<feature type="transmembrane region" description="Helical" evidence="8">
    <location>
        <begin position="64"/>
        <end position="86"/>
    </location>
</feature>
<evidence type="ECO:0000256" key="5">
    <source>
        <dbReference type="ARBA" id="ARBA00022692"/>
    </source>
</evidence>
<evidence type="ECO:0000256" key="4">
    <source>
        <dbReference type="ARBA" id="ARBA00022475"/>
    </source>
</evidence>
<protein>
    <submittedName>
        <fullName evidence="9">Na(+)/H(+) antiporter subunit F</fullName>
    </submittedName>
</protein>
<keyword evidence="3" id="KW-0813">Transport</keyword>
<dbReference type="Proteomes" id="UP000193409">
    <property type="component" value="Unassembled WGS sequence"/>
</dbReference>
<dbReference type="Pfam" id="PF04066">
    <property type="entry name" value="MrpF_PhaF"/>
    <property type="match status" value="1"/>
</dbReference>
<organism evidence="9 10">
    <name type="scientific">Pseudoruegeria aquimaris</name>
    <dbReference type="NCBI Taxonomy" id="393663"/>
    <lineage>
        <taxon>Bacteria</taxon>
        <taxon>Pseudomonadati</taxon>
        <taxon>Pseudomonadota</taxon>
        <taxon>Alphaproteobacteria</taxon>
        <taxon>Rhodobacterales</taxon>
        <taxon>Roseobacteraceae</taxon>
        <taxon>Pseudoruegeria</taxon>
    </lineage>
</organism>
<keyword evidence="5 8" id="KW-0812">Transmembrane</keyword>
<evidence type="ECO:0000256" key="6">
    <source>
        <dbReference type="ARBA" id="ARBA00022989"/>
    </source>
</evidence>
<dbReference type="EMBL" id="FWFQ01000001">
    <property type="protein sequence ID" value="SLN12302.1"/>
    <property type="molecule type" value="Genomic_DNA"/>
</dbReference>
<comment type="similarity">
    <text evidence="2">Belongs to the CPA3 antiporters (TC 2.A.63) subunit F family.</text>
</comment>
<dbReference type="RefSeq" id="WP_085866777.1">
    <property type="nucleotide sequence ID" value="NZ_FWFQ01000001.1"/>
</dbReference>
<dbReference type="OrthoDB" id="9800226at2"/>
<evidence type="ECO:0000256" key="8">
    <source>
        <dbReference type="SAM" id="Phobius"/>
    </source>
</evidence>
<evidence type="ECO:0000256" key="3">
    <source>
        <dbReference type="ARBA" id="ARBA00022448"/>
    </source>
</evidence>
<name>A0A1Y5RDN8_9RHOB</name>
<keyword evidence="7 8" id="KW-0472">Membrane</keyword>
<evidence type="ECO:0000313" key="9">
    <source>
        <dbReference type="EMBL" id="SLN12302.1"/>
    </source>
</evidence>
<feature type="transmembrane region" description="Helical" evidence="8">
    <location>
        <begin position="6"/>
        <end position="27"/>
    </location>
</feature>
<evidence type="ECO:0000256" key="2">
    <source>
        <dbReference type="ARBA" id="ARBA00009212"/>
    </source>
</evidence>
<dbReference type="InterPro" id="IPR007208">
    <property type="entry name" value="MrpF/PhaF-like"/>
</dbReference>
<gene>
    <name evidence="9" type="primary">mrpF</name>
    <name evidence="9" type="ORF">PSA7680_00188</name>
</gene>
<comment type="subcellular location">
    <subcellularLocation>
        <location evidence="1">Cell membrane</location>
        <topology evidence="1">Multi-pass membrane protein</topology>
    </subcellularLocation>
</comment>
<dbReference type="PANTHER" id="PTHR34702:SF1">
    <property type="entry name" value="NA(+)_H(+) ANTIPORTER SUBUNIT F"/>
    <property type="match status" value="1"/>
</dbReference>
<keyword evidence="6 8" id="KW-1133">Transmembrane helix</keyword>
<keyword evidence="10" id="KW-1185">Reference proteome</keyword>
<evidence type="ECO:0000256" key="1">
    <source>
        <dbReference type="ARBA" id="ARBA00004651"/>
    </source>
</evidence>
<reference evidence="9 10" key="1">
    <citation type="submission" date="2017-03" db="EMBL/GenBank/DDBJ databases">
        <authorList>
            <person name="Afonso C.L."/>
            <person name="Miller P.J."/>
            <person name="Scott M.A."/>
            <person name="Spackman E."/>
            <person name="Goraichik I."/>
            <person name="Dimitrov K.M."/>
            <person name="Suarez D.L."/>
            <person name="Swayne D.E."/>
        </authorList>
    </citation>
    <scope>NUCLEOTIDE SEQUENCE [LARGE SCALE GENOMIC DNA]</scope>
    <source>
        <strain evidence="9 10">CECT 7680</strain>
    </source>
</reference>
<dbReference type="PANTHER" id="PTHR34702">
    <property type="entry name" value="NA(+)/H(+) ANTIPORTER SUBUNIT F1"/>
    <property type="match status" value="1"/>
</dbReference>
<dbReference type="GO" id="GO:0005886">
    <property type="term" value="C:plasma membrane"/>
    <property type="evidence" value="ECO:0007669"/>
    <property type="project" value="UniProtKB-SubCell"/>
</dbReference>
<keyword evidence="4" id="KW-1003">Cell membrane</keyword>
<proteinExistence type="inferred from homology"/>
<evidence type="ECO:0000256" key="7">
    <source>
        <dbReference type="ARBA" id="ARBA00023136"/>
    </source>
</evidence>
<evidence type="ECO:0000313" key="10">
    <source>
        <dbReference type="Proteomes" id="UP000193409"/>
    </source>
</evidence>
<dbReference type="GO" id="GO:0015385">
    <property type="term" value="F:sodium:proton antiporter activity"/>
    <property type="evidence" value="ECO:0007669"/>
    <property type="project" value="TreeGrafter"/>
</dbReference>
<feature type="transmembrane region" description="Helical" evidence="8">
    <location>
        <begin position="39"/>
        <end position="58"/>
    </location>
</feature>
<dbReference type="AlphaFoldDB" id="A0A1Y5RDN8"/>